<dbReference type="KEGG" id="rhoz:GXP67_14385"/>
<gene>
    <name evidence="2" type="ORF">GXP67_14385</name>
</gene>
<dbReference type="RefSeq" id="WP_162443758.1">
    <property type="nucleotide sequence ID" value="NZ_CP048222.1"/>
</dbReference>
<dbReference type="AlphaFoldDB" id="A0A6C0GIJ0"/>
<dbReference type="Proteomes" id="UP000480178">
    <property type="component" value="Chromosome"/>
</dbReference>
<evidence type="ECO:0000256" key="1">
    <source>
        <dbReference type="SAM" id="Coils"/>
    </source>
</evidence>
<feature type="coiled-coil region" evidence="1">
    <location>
        <begin position="5"/>
        <end position="32"/>
    </location>
</feature>
<dbReference type="EMBL" id="CP048222">
    <property type="protein sequence ID" value="QHT67735.1"/>
    <property type="molecule type" value="Genomic_DNA"/>
</dbReference>
<evidence type="ECO:0000313" key="2">
    <source>
        <dbReference type="EMBL" id="QHT67735.1"/>
    </source>
</evidence>
<reference evidence="2 3" key="1">
    <citation type="submission" date="2020-01" db="EMBL/GenBank/DDBJ databases">
        <authorList>
            <person name="Kim M.K."/>
        </authorList>
    </citation>
    <scope>NUCLEOTIDE SEQUENCE [LARGE SCALE GENOMIC DNA]</scope>
    <source>
        <strain evidence="2 3">172606-1</strain>
    </source>
</reference>
<name>A0A6C0GIJ0_9BACT</name>
<organism evidence="2 3">
    <name type="scientific">Rhodocytophaga rosea</name>
    <dbReference type="NCBI Taxonomy" id="2704465"/>
    <lineage>
        <taxon>Bacteria</taxon>
        <taxon>Pseudomonadati</taxon>
        <taxon>Bacteroidota</taxon>
        <taxon>Cytophagia</taxon>
        <taxon>Cytophagales</taxon>
        <taxon>Rhodocytophagaceae</taxon>
        <taxon>Rhodocytophaga</taxon>
    </lineage>
</organism>
<keyword evidence="3" id="KW-1185">Reference proteome</keyword>
<keyword evidence="1" id="KW-0175">Coiled coil</keyword>
<protein>
    <submittedName>
        <fullName evidence="2">Uncharacterized protein</fullName>
    </submittedName>
</protein>
<accession>A0A6C0GIJ0</accession>
<proteinExistence type="predicted"/>
<evidence type="ECO:0000313" key="3">
    <source>
        <dbReference type="Proteomes" id="UP000480178"/>
    </source>
</evidence>
<sequence>MEMTKKQLEAEIELLRATIEILENEKKELLKTNNTLYQYCRKMDRQFSQSVKRELSYREMLFVFNAAQTKDLLHEYIGKTGLKIQYSSEYNFRSN</sequence>